<keyword evidence="7" id="KW-1185">Reference proteome</keyword>
<dbReference type="Pfam" id="PF13564">
    <property type="entry name" value="DoxX_2"/>
    <property type="match status" value="1"/>
</dbReference>
<evidence type="ECO:0000256" key="3">
    <source>
        <dbReference type="ARBA" id="ARBA00022989"/>
    </source>
</evidence>
<dbReference type="Proteomes" id="UP000031408">
    <property type="component" value="Unassembled WGS sequence"/>
</dbReference>
<dbReference type="OrthoDB" id="8161897at2"/>
<feature type="transmembrane region" description="Helical" evidence="5">
    <location>
        <begin position="77"/>
        <end position="96"/>
    </location>
</feature>
<evidence type="ECO:0000256" key="1">
    <source>
        <dbReference type="ARBA" id="ARBA00004141"/>
    </source>
</evidence>
<dbReference type="GO" id="GO:0016020">
    <property type="term" value="C:membrane"/>
    <property type="evidence" value="ECO:0007669"/>
    <property type="project" value="UniProtKB-SubCell"/>
</dbReference>
<dbReference type="RefSeq" id="WP_039138843.1">
    <property type="nucleotide sequence ID" value="NZ_JSVC01000009.1"/>
</dbReference>
<dbReference type="InterPro" id="IPR032808">
    <property type="entry name" value="DoxX"/>
</dbReference>
<evidence type="ECO:0000256" key="4">
    <source>
        <dbReference type="ARBA" id="ARBA00023136"/>
    </source>
</evidence>
<evidence type="ECO:0000256" key="5">
    <source>
        <dbReference type="SAM" id="Phobius"/>
    </source>
</evidence>
<feature type="transmembrane region" description="Helical" evidence="5">
    <location>
        <begin position="7"/>
        <end position="27"/>
    </location>
</feature>
<evidence type="ECO:0000313" key="6">
    <source>
        <dbReference type="EMBL" id="KIC94863.1"/>
    </source>
</evidence>
<keyword evidence="3 5" id="KW-1133">Transmembrane helix</keyword>
<dbReference type="AlphaFoldDB" id="A0A0C1LHM4"/>
<comment type="subcellular location">
    <subcellularLocation>
        <location evidence="1">Membrane</location>
        <topology evidence="1">Multi-pass membrane protein</topology>
    </subcellularLocation>
</comment>
<evidence type="ECO:0000256" key="2">
    <source>
        <dbReference type="ARBA" id="ARBA00022692"/>
    </source>
</evidence>
<comment type="caution">
    <text evidence="6">The sequence shown here is derived from an EMBL/GenBank/DDBJ whole genome shotgun (WGS) entry which is preliminary data.</text>
</comment>
<feature type="transmembrane region" description="Helical" evidence="5">
    <location>
        <begin position="47"/>
        <end position="65"/>
    </location>
</feature>
<keyword evidence="4 5" id="KW-0472">Membrane</keyword>
<protein>
    <submittedName>
        <fullName evidence="6">DoxX family protein</fullName>
    </submittedName>
</protein>
<gene>
    <name evidence="6" type="ORF">OI18_08060</name>
</gene>
<keyword evidence="2 5" id="KW-0812">Transmembrane</keyword>
<name>A0A0C1LHM4_9BACT</name>
<dbReference type="STRING" id="1349421.OI18_08060"/>
<feature type="transmembrane region" description="Helical" evidence="5">
    <location>
        <begin position="102"/>
        <end position="120"/>
    </location>
</feature>
<sequence length="135" mass="14837">MTFNAKNIAYWILRLVAAVIMLQTLFFKFTGAPESIYIFTTLGMEPWGRIGTGVMELVASVLLVIPRTTALGAVMGLGLMSGALFFHLTKLGIVVQNDSGQLFIYALIVFICCLILAIAYRSQLTGLLYKRLPLS</sequence>
<dbReference type="EMBL" id="JSVC01000009">
    <property type="protein sequence ID" value="KIC94863.1"/>
    <property type="molecule type" value="Genomic_DNA"/>
</dbReference>
<proteinExistence type="predicted"/>
<accession>A0A0C1LHM4</accession>
<reference evidence="6 7" key="1">
    <citation type="submission" date="2014-11" db="EMBL/GenBank/DDBJ databases">
        <title>Genome sequence of Flavihumibacter solisilvae 3-3.</title>
        <authorList>
            <person name="Zhou G."/>
            <person name="Li M."/>
            <person name="Wang G."/>
        </authorList>
    </citation>
    <scope>NUCLEOTIDE SEQUENCE [LARGE SCALE GENOMIC DNA]</scope>
    <source>
        <strain evidence="6 7">3-3</strain>
    </source>
</reference>
<evidence type="ECO:0000313" key="7">
    <source>
        <dbReference type="Proteomes" id="UP000031408"/>
    </source>
</evidence>
<organism evidence="6 7">
    <name type="scientific">Flavihumibacter solisilvae</name>
    <dbReference type="NCBI Taxonomy" id="1349421"/>
    <lineage>
        <taxon>Bacteria</taxon>
        <taxon>Pseudomonadati</taxon>
        <taxon>Bacteroidota</taxon>
        <taxon>Chitinophagia</taxon>
        <taxon>Chitinophagales</taxon>
        <taxon>Chitinophagaceae</taxon>
        <taxon>Flavihumibacter</taxon>
    </lineage>
</organism>